<dbReference type="Pfam" id="PF13487">
    <property type="entry name" value="HD_5"/>
    <property type="match status" value="1"/>
</dbReference>
<proteinExistence type="predicted"/>
<accession>A0ABV6EUI7</accession>
<dbReference type="Gene3D" id="1.10.3210.10">
    <property type="entry name" value="Hypothetical protein af1432"/>
    <property type="match status" value="1"/>
</dbReference>
<dbReference type="NCBIfam" id="TIGR00277">
    <property type="entry name" value="HDIG"/>
    <property type="match status" value="1"/>
</dbReference>
<dbReference type="InterPro" id="IPR003607">
    <property type="entry name" value="HD/PDEase_dom"/>
</dbReference>
<dbReference type="InterPro" id="IPR037522">
    <property type="entry name" value="HD_GYP_dom"/>
</dbReference>
<reference evidence="2 3" key="1">
    <citation type="submission" date="2024-09" db="EMBL/GenBank/DDBJ databases">
        <authorList>
            <person name="Sun Q."/>
            <person name="Mori K."/>
        </authorList>
    </citation>
    <scope>NUCLEOTIDE SEQUENCE [LARGE SCALE GENOMIC DNA]</scope>
    <source>
        <strain evidence="2 3">KCTC 23279</strain>
    </source>
</reference>
<dbReference type="EC" id="3.1.4.-" evidence="2"/>
<dbReference type="EMBL" id="JBHLWM010000005">
    <property type="protein sequence ID" value="MFC0241872.1"/>
    <property type="molecule type" value="Genomic_DNA"/>
</dbReference>
<dbReference type="PROSITE" id="PS51832">
    <property type="entry name" value="HD_GYP"/>
    <property type="match status" value="1"/>
</dbReference>
<dbReference type="PANTHER" id="PTHR43155">
    <property type="entry name" value="CYCLIC DI-GMP PHOSPHODIESTERASE PA4108-RELATED"/>
    <property type="match status" value="1"/>
</dbReference>
<dbReference type="SUPFAM" id="SSF109604">
    <property type="entry name" value="HD-domain/PDEase-like"/>
    <property type="match status" value="1"/>
</dbReference>
<protein>
    <submittedName>
        <fullName evidence="2">HD-GYP domain-containing protein</fullName>
        <ecNumber evidence="2">3.1.4.-</ecNumber>
    </submittedName>
</protein>
<dbReference type="InterPro" id="IPR011006">
    <property type="entry name" value="CheY-like_superfamily"/>
</dbReference>
<evidence type="ECO:0000313" key="3">
    <source>
        <dbReference type="Proteomes" id="UP001589775"/>
    </source>
</evidence>
<name>A0ABV6EUI7_9BRAD</name>
<sequence>MTVHVVADHPDKLASLRLVLPRRLEPHFHLLRAAEGMTAAEADAIVVSVDIRTMGNIAALKDLMLRLGRAERRIFLIDDRSHVAQAQAYALGATRVLHNPVSPSLLIAQLSDQVVLNWSPASAARDAMGAASLASARLSKAFAAVAGGMNVDVTGMEEAAAAIADSVMDDGLSNWLATVRQHHEGTYQHCLLVAGIAVDFGVSLGVPSADIRRLAVAATFHDIGKACIPLDVLDKPGKLDPEERAMIETHSSLGYDVLKDTPGLSAEVLGAVRHHHEFLDGSGYPDGLVGDSIPDIVRLLTIADIFGALIEDRRYKPPLPREEAYEVLLKLRGKLEAPLVAAFRQVAFGQ</sequence>
<dbReference type="SUPFAM" id="SSF52172">
    <property type="entry name" value="CheY-like"/>
    <property type="match status" value="1"/>
</dbReference>
<keyword evidence="3" id="KW-1185">Reference proteome</keyword>
<evidence type="ECO:0000313" key="2">
    <source>
        <dbReference type="EMBL" id="MFC0241872.1"/>
    </source>
</evidence>
<gene>
    <name evidence="2" type="ORF">ACFFJ6_15390</name>
</gene>
<evidence type="ECO:0000259" key="1">
    <source>
        <dbReference type="PROSITE" id="PS51832"/>
    </source>
</evidence>
<dbReference type="GO" id="GO:0016787">
    <property type="term" value="F:hydrolase activity"/>
    <property type="evidence" value="ECO:0007669"/>
    <property type="project" value="UniProtKB-KW"/>
</dbReference>
<keyword evidence="2" id="KW-0378">Hydrolase</keyword>
<comment type="caution">
    <text evidence="2">The sequence shown here is derived from an EMBL/GenBank/DDBJ whole genome shotgun (WGS) entry which is preliminary data.</text>
</comment>
<dbReference type="Proteomes" id="UP001589775">
    <property type="component" value="Unassembled WGS sequence"/>
</dbReference>
<dbReference type="InterPro" id="IPR006675">
    <property type="entry name" value="HDIG_dom"/>
</dbReference>
<organism evidence="2 3">
    <name type="scientific">Rhodopseudomonas telluris</name>
    <dbReference type="NCBI Taxonomy" id="644215"/>
    <lineage>
        <taxon>Bacteria</taxon>
        <taxon>Pseudomonadati</taxon>
        <taxon>Pseudomonadota</taxon>
        <taxon>Alphaproteobacteria</taxon>
        <taxon>Hyphomicrobiales</taxon>
        <taxon>Nitrobacteraceae</taxon>
        <taxon>Rhodopseudomonas</taxon>
    </lineage>
</organism>
<dbReference type="PANTHER" id="PTHR43155:SF2">
    <property type="entry name" value="CYCLIC DI-GMP PHOSPHODIESTERASE PA4108"/>
    <property type="match status" value="1"/>
</dbReference>
<feature type="domain" description="HD-GYP" evidence="1">
    <location>
        <begin position="164"/>
        <end position="350"/>
    </location>
</feature>
<dbReference type="CDD" id="cd00077">
    <property type="entry name" value="HDc"/>
    <property type="match status" value="1"/>
</dbReference>
<dbReference type="SMART" id="SM00471">
    <property type="entry name" value="HDc"/>
    <property type="match status" value="1"/>
</dbReference>
<dbReference type="RefSeq" id="WP_378389187.1">
    <property type="nucleotide sequence ID" value="NZ_JBHLWM010000005.1"/>
</dbReference>